<accession>A0A0A8XYR3</accession>
<evidence type="ECO:0000313" key="2">
    <source>
        <dbReference type="EMBL" id="JAD17810.1"/>
    </source>
</evidence>
<reference evidence="2" key="1">
    <citation type="submission" date="2014-09" db="EMBL/GenBank/DDBJ databases">
        <authorList>
            <person name="Magalhaes I.L.F."/>
            <person name="Oliveira U."/>
            <person name="Santos F.R."/>
            <person name="Vidigal T.H.D.A."/>
            <person name="Brescovit A.D."/>
            <person name="Santos A.J."/>
        </authorList>
    </citation>
    <scope>NUCLEOTIDE SEQUENCE</scope>
    <source>
        <tissue evidence="2">Shoot tissue taken approximately 20 cm above the soil surface</tissue>
    </source>
</reference>
<dbReference type="AlphaFoldDB" id="A0A0A8XYR3"/>
<reference evidence="2" key="2">
    <citation type="journal article" date="2015" name="Data Brief">
        <title>Shoot transcriptome of the giant reed, Arundo donax.</title>
        <authorList>
            <person name="Barrero R.A."/>
            <person name="Guerrero F.D."/>
            <person name="Moolhuijzen P."/>
            <person name="Goolsby J.A."/>
            <person name="Tidwell J."/>
            <person name="Bellgard S.E."/>
            <person name="Bellgard M.I."/>
        </authorList>
    </citation>
    <scope>NUCLEOTIDE SEQUENCE</scope>
    <source>
        <tissue evidence="2">Shoot tissue taken approximately 20 cm above the soil surface</tissue>
    </source>
</reference>
<proteinExistence type="predicted"/>
<protein>
    <submittedName>
        <fullName evidence="2">ATP sulfurylase</fullName>
    </submittedName>
</protein>
<sequence length="54" mass="5928">MSLRTARGRSRSSTSATRVAPSAWMTRRWASPTASTMGTDMLTIPPFSPRMALK</sequence>
<name>A0A0A8XYR3_ARUDO</name>
<dbReference type="EMBL" id="GBRH01280085">
    <property type="protein sequence ID" value="JAD17810.1"/>
    <property type="molecule type" value="Transcribed_RNA"/>
</dbReference>
<organism evidence="2">
    <name type="scientific">Arundo donax</name>
    <name type="common">Giant reed</name>
    <name type="synonym">Donax arundinaceus</name>
    <dbReference type="NCBI Taxonomy" id="35708"/>
    <lineage>
        <taxon>Eukaryota</taxon>
        <taxon>Viridiplantae</taxon>
        <taxon>Streptophyta</taxon>
        <taxon>Embryophyta</taxon>
        <taxon>Tracheophyta</taxon>
        <taxon>Spermatophyta</taxon>
        <taxon>Magnoliopsida</taxon>
        <taxon>Liliopsida</taxon>
        <taxon>Poales</taxon>
        <taxon>Poaceae</taxon>
        <taxon>PACMAD clade</taxon>
        <taxon>Arundinoideae</taxon>
        <taxon>Arundineae</taxon>
        <taxon>Arundo</taxon>
    </lineage>
</organism>
<feature type="region of interest" description="Disordered" evidence="1">
    <location>
        <begin position="1"/>
        <end position="24"/>
    </location>
</feature>
<feature type="compositionally biased region" description="Low complexity" evidence="1">
    <location>
        <begin position="11"/>
        <end position="23"/>
    </location>
</feature>
<evidence type="ECO:0000256" key="1">
    <source>
        <dbReference type="SAM" id="MobiDB-lite"/>
    </source>
</evidence>
<feature type="compositionally biased region" description="Basic residues" evidence="1">
    <location>
        <begin position="1"/>
        <end position="10"/>
    </location>
</feature>